<comment type="subcellular location">
    <subcellularLocation>
        <location evidence="1">Membrane</location>
        <topology evidence="1">Multi-pass membrane protein</topology>
    </subcellularLocation>
</comment>
<gene>
    <name evidence="8" type="primary">LOC113428066</name>
</gene>
<feature type="domain" description="TRC8-like N-terminal" evidence="6">
    <location>
        <begin position="7"/>
        <end position="89"/>
    </location>
</feature>
<evidence type="ECO:0000256" key="3">
    <source>
        <dbReference type="ARBA" id="ARBA00022989"/>
    </source>
</evidence>
<evidence type="ECO:0000256" key="1">
    <source>
        <dbReference type="ARBA" id="ARBA00004141"/>
    </source>
</evidence>
<sequence length="95" mass="10942">MPRRLERLANVVLRVPPVVLLDLLYRWDVRAFADAGRPLADQLQLRGARLWSLYYAGHLLCLMVLVLPLLSLVQLYLHLLALLLLYLSHPGLHRP</sequence>
<keyword evidence="2 5" id="KW-0812">Transmembrane</keyword>
<dbReference type="InterPro" id="IPR025754">
    <property type="entry name" value="TRC8_N_dom"/>
</dbReference>
<dbReference type="Proteomes" id="UP000504612">
    <property type="component" value="Unplaced"/>
</dbReference>
<dbReference type="GeneID" id="113428066"/>
<dbReference type="GO" id="GO:0016020">
    <property type="term" value="C:membrane"/>
    <property type="evidence" value="ECO:0007669"/>
    <property type="project" value="UniProtKB-SubCell"/>
</dbReference>
<evidence type="ECO:0000313" key="7">
    <source>
        <dbReference type="Proteomes" id="UP000504612"/>
    </source>
</evidence>
<name>A0A6J1VTS0_9SAUR</name>
<proteinExistence type="predicted"/>
<keyword evidence="3 5" id="KW-1133">Transmembrane helix</keyword>
<reference evidence="8" key="1">
    <citation type="submission" date="2025-08" db="UniProtKB">
        <authorList>
            <consortium name="RefSeq"/>
        </authorList>
    </citation>
    <scope>IDENTIFICATION</scope>
</reference>
<evidence type="ECO:0000256" key="5">
    <source>
        <dbReference type="SAM" id="Phobius"/>
    </source>
</evidence>
<protein>
    <submittedName>
        <fullName evidence="8">RING finger protein 145-like isoform X2</fullName>
    </submittedName>
</protein>
<accession>A0A6J1VTS0</accession>
<keyword evidence="7" id="KW-1185">Reference proteome</keyword>
<feature type="transmembrane region" description="Helical" evidence="5">
    <location>
        <begin position="53"/>
        <end position="86"/>
    </location>
</feature>
<evidence type="ECO:0000259" key="6">
    <source>
        <dbReference type="Pfam" id="PF13705"/>
    </source>
</evidence>
<dbReference type="Pfam" id="PF13705">
    <property type="entry name" value="TRC8_N"/>
    <property type="match status" value="1"/>
</dbReference>
<keyword evidence="4 5" id="KW-0472">Membrane</keyword>
<evidence type="ECO:0000313" key="8">
    <source>
        <dbReference type="RefSeq" id="XP_026546416.1"/>
    </source>
</evidence>
<evidence type="ECO:0000256" key="4">
    <source>
        <dbReference type="ARBA" id="ARBA00023136"/>
    </source>
</evidence>
<evidence type="ECO:0000256" key="2">
    <source>
        <dbReference type="ARBA" id="ARBA00022692"/>
    </source>
</evidence>
<dbReference type="AlphaFoldDB" id="A0A6J1VTS0"/>
<dbReference type="RefSeq" id="XP_026546416.1">
    <property type="nucleotide sequence ID" value="XM_026690631.1"/>
</dbReference>
<organism evidence="7 8">
    <name type="scientific">Notechis scutatus</name>
    <name type="common">mainland tiger snake</name>
    <dbReference type="NCBI Taxonomy" id="8663"/>
    <lineage>
        <taxon>Eukaryota</taxon>
        <taxon>Metazoa</taxon>
        <taxon>Chordata</taxon>
        <taxon>Craniata</taxon>
        <taxon>Vertebrata</taxon>
        <taxon>Euteleostomi</taxon>
        <taxon>Lepidosauria</taxon>
        <taxon>Squamata</taxon>
        <taxon>Bifurcata</taxon>
        <taxon>Unidentata</taxon>
        <taxon>Episquamata</taxon>
        <taxon>Toxicofera</taxon>
        <taxon>Serpentes</taxon>
        <taxon>Colubroidea</taxon>
        <taxon>Elapidae</taxon>
        <taxon>Hydrophiinae</taxon>
        <taxon>Notechis</taxon>
    </lineage>
</organism>